<evidence type="ECO:0000256" key="2">
    <source>
        <dbReference type="ARBA" id="ARBA00022771"/>
    </source>
</evidence>
<dbReference type="PANTHER" id="PTHR33680">
    <property type="entry name" value="OS07G0190500 PROTEIN"/>
    <property type="match status" value="1"/>
</dbReference>
<evidence type="ECO:0000256" key="3">
    <source>
        <dbReference type="ARBA" id="ARBA00022833"/>
    </source>
</evidence>
<proteinExistence type="predicted"/>
<dbReference type="AlphaFoldDB" id="A0A445A3G7"/>
<comment type="caution">
    <text evidence="8">The sequence shown here is derived from an EMBL/GenBank/DDBJ whole genome shotgun (WGS) entry which is preliminary data.</text>
</comment>
<evidence type="ECO:0000256" key="5">
    <source>
        <dbReference type="SAM" id="MobiDB-lite"/>
    </source>
</evidence>
<evidence type="ECO:0000313" key="8">
    <source>
        <dbReference type="EMBL" id="RYR20902.1"/>
    </source>
</evidence>
<keyword evidence="2 4" id="KW-0863">Zinc-finger</keyword>
<dbReference type="PROSITE" id="PS51999">
    <property type="entry name" value="ZF_GRF"/>
    <property type="match status" value="1"/>
</dbReference>
<reference evidence="8 9" key="1">
    <citation type="submission" date="2019-01" db="EMBL/GenBank/DDBJ databases">
        <title>Sequencing of cultivated peanut Arachis hypogaea provides insights into genome evolution and oil improvement.</title>
        <authorList>
            <person name="Chen X."/>
        </authorList>
    </citation>
    <scope>NUCLEOTIDE SEQUENCE [LARGE SCALE GENOMIC DNA]</scope>
    <source>
        <strain evidence="9">cv. Fuhuasheng</strain>
        <tissue evidence="8">Leaves</tissue>
    </source>
</reference>
<dbReference type="GO" id="GO:0008270">
    <property type="term" value="F:zinc ion binding"/>
    <property type="evidence" value="ECO:0007669"/>
    <property type="project" value="UniProtKB-KW"/>
</dbReference>
<protein>
    <recommendedName>
        <fullName evidence="7">GRF-type domain-containing protein</fullName>
    </recommendedName>
</protein>
<accession>A0A445A3G7</accession>
<keyword evidence="6" id="KW-1133">Transmembrane helix</keyword>
<keyword evidence="9" id="KW-1185">Reference proteome</keyword>
<keyword evidence="3" id="KW-0862">Zinc</keyword>
<evidence type="ECO:0000313" key="9">
    <source>
        <dbReference type="Proteomes" id="UP000289738"/>
    </source>
</evidence>
<feature type="region of interest" description="Disordered" evidence="5">
    <location>
        <begin position="1"/>
        <end position="32"/>
    </location>
</feature>
<dbReference type="InterPro" id="IPR010666">
    <property type="entry name" value="Znf_GRF"/>
</dbReference>
<name>A0A445A3G7_ARAHY</name>
<gene>
    <name evidence="8" type="ORF">Ahy_B03g066126</name>
</gene>
<sequence>MASEGISSSWRRGGGQVGSSSRPKEKDSKHGVSPKCFCGENAVLFMSKTRSNPDRLFLCCPFYKARQPYCKFFVWLDEYVAGLGLTATKYMGEKEFVDVEDYHRQQDMEMRISCLEKRILALEMKRKPIRWCICVIVIVLIFVVLSCKS</sequence>
<keyword evidence="1" id="KW-0479">Metal-binding</keyword>
<keyword evidence="6" id="KW-0472">Membrane</keyword>
<feature type="domain" description="GRF-type" evidence="7">
    <location>
        <begin position="36"/>
        <end position="79"/>
    </location>
</feature>
<dbReference type="PANTHER" id="PTHR33680:SF1">
    <property type="entry name" value="OS05G0489500 PROTEIN"/>
    <property type="match status" value="1"/>
</dbReference>
<organism evidence="8 9">
    <name type="scientific">Arachis hypogaea</name>
    <name type="common">Peanut</name>
    <dbReference type="NCBI Taxonomy" id="3818"/>
    <lineage>
        <taxon>Eukaryota</taxon>
        <taxon>Viridiplantae</taxon>
        <taxon>Streptophyta</taxon>
        <taxon>Embryophyta</taxon>
        <taxon>Tracheophyta</taxon>
        <taxon>Spermatophyta</taxon>
        <taxon>Magnoliopsida</taxon>
        <taxon>eudicotyledons</taxon>
        <taxon>Gunneridae</taxon>
        <taxon>Pentapetalae</taxon>
        <taxon>rosids</taxon>
        <taxon>fabids</taxon>
        <taxon>Fabales</taxon>
        <taxon>Fabaceae</taxon>
        <taxon>Papilionoideae</taxon>
        <taxon>50 kb inversion clade</taxon>
        <taxon>dalbergioids sensu lato</taxon>
        <taxon>Dalbergieae</taxon>
        <taxon>Pterocarpus clade</taxon>
        <taxon>Arachis</taxon>
    </lineage>
</organism>
<evidence type="ECO:0000256" key="1">
    <source>
        <dbReference type="ARBA" id="ARBA00022723"/>
    </source>
</evidence>
<evidence type="ECO:0000256" key="4">
    <source>
        <dbReference type="PROSITE-ProRule" id="PRU01343"/>
    </source>
</evidence>
<evidence type="ECO:0000259" key="7">
    <source>
        <dbReference type="PROSITE" id="PS51999"/>
    </source>
</evidence>
<dbReference type="Proteomes" id="UP000289738">
    <property type="component" value="Chromosome B03"/>
</dbReference>
<evidence type="ECO:0000256" key="6">
    <source>
        <dbReference type="SAM" id="Phobius"/>
    </source>
</evidence>
<feature type="transmembrane region" description="Helical" evidence="6">
    <location>
        <begin position="128"/>
        <end position="146"/>
    </location>
</feature>
<keyword evidence="6" id="KW-0812">Transmembrane</keyword>
<dbReference type="EMBL" id="SDMP01000013">
    <property type="protein sequence ID" value="RYR20902.1"/>
    <property type="molecule type" value="Genomic_DNA"/>
</dbReference>